<dbReference type="EMBL" id="JH930474">
    <property type="protein sequence ID" value="EKM53218.1"/>
    <property type="molecule type" value="Genomic_DNA"/>
</dbReference>
<feature type="chain" id="PRO_5003884868" description="Secreted protein" evidence="1">
    <location>
        <begin position="21"/>
        <end position="129"/>
    </location>
</feature>
<proteinExistence type="predicted"/>
<dbReference type="GeneID" id="18910317"/>
<dbReference type="HOGENOM" id="CLU_1949580_0_0_1"/>
<dbReference type="InParanoid" id="K5VP17"/>
<dbReference type="RefSeq" id="XP_007397911.1">
    <property type="nucleotide sequence ID" value="XM_007397849.1"/>
</dbReference>
<gene>
    <name evidence="2" type="ORF">PHACADRAFT_185922</name>
</gene>
<protein>
    <recommendedName>
        <fullName evidence="4">Secreted protein</fullName>
    </recommendedName>
</protein>
<evidence type="ECO:0008006" key="4">
    <source>
        <dbReference type="Google" id="ProtNLM"/>
    </source>
</evidence>
<dbReference type="AlphaFoldDB" id="K5VP17"/>
<name>K5VP17_PHACS</name>
<keyword evidence="3" id="KW-1185">Reference proteome</keyword>
<dbReference type="Proteomes" id="UP000008370">
    <property type="component" value="Unassembled WGS sequence"/>
</dbReference>
<sequence length="129" mass="14862">MAGSQRDVLLLLLLAAQLLAHYCLLSNPKFHGQTKKFKTFSMVTYTVRSRCYRTRGQVHTLTQLLFNMRYNMVCQCVARQNAHKNRPLVLSSHFSVPSRRRWTPPHYNTLSPELRKEAECAAGLAARGW</sequence>
<organism evidence="2 3">
    <name type="scientific">Phanerochaete carnosa (strain HHB-10118-sp)</name>
    <name type="common">White-rot fungus</name>
    <name type="synonym">Peniophora carnosa</name>
    <dbReference type="NCBI Taxonomy" id="650164"/>
    <lineage>
        <taxon>Eukaryota</taxon>
        <taxon>Fungi</taxon>
        <taxon>Dikarya</taxon>
        <taxon>Basidiomycota</taxon>
        <taxon>Agaricomycotina</taxon>
        <taxon>Agaricomycetes</taxon>
        <taxon>Polyporales</taxon>
        <taxon>Phanerochaetaceae</taxon>
        <taxon>Phanerochaete</taxon>
    </lineage>
</organism>
<keyword evidence="1" id="KW-0732">Signal</keyword>
<dbReference type="KEGG" id="pco:PHACADRAFT_185922"/>
<accession>K5VP17</accession>
<reference evidence="2 3" key="1">
    <citation type="journal article" date="2012" name="BMC Genomics">
        <title>Comparative genomics of the white-rot fungi, Phanerochaete carnosa and P. chrysosporium, to elucidate the genetic basis of the distinct wood types they colonize.</title>
        <authorList>
            <person name="Suzuki H."/>
            <person name="MacDonald J."/>
            <person name="Syed K."/>
            <person name="Salamov A."/>
            <person name="Hori C."/>
            <person name="Aerts A."/>
            <person name="Henrissat B."/>
            <person name="Wiebenga A."/>
            <person name="vanKuyk P.A."/>
            <person name="Barry K."/>
            <person name="Lindquist E."/>
            <person name="LaButti K."/>
            <person name="Lapidus A."/>
            <person name="Lucas S."/>
            <person name="Coutinho P."/>
            <person name="Gong Y."/>
            <person name="Samejima M."/>
            <person name="Mahadevan R."/>
            <person name="Abou-Zaid M."/>
            <person name="de Vries R.P."/>
            <person name="Igarashi K."/>
            <person name="Yadav J.S."/>
            <person name="Grigoriev I.V."/>
            <person name="Master E.R."/>
        </authorList>
    </citation>
    <scope>NUCLEOTIDE SEQUENCE [LARGE SCALE GENOMIC DNA]</scope>
    <source>
        <strain evidence="2 3">HHB-10118-sp</strain>
    </source>
</reference>
<evidence type="ECO:0000313" key="2">
    <source>
        <dbReference type="EMBL" id="EKM53218.1"/>
    </source>
</evidence>
<evidence type="ECO:0000313" key="3">
    <source>
        <dbReference type="Proteomes" id="UP000008370"/>
    </source>
</evidence>
<feature type="signal peptide" evidence="1">
    <location>
        <begin position="1"/>
        <end position="20"/>
    </location>
</feature>
<evidence type="ECO:0000256" key="1">
    <source>
        <dbReference type="SAM" id="SignalP"/>
    </source>
</evidence>